<gene>
    <name evidence="2" type="ORF">L1F33_08970</name>
</gene>
<dbReference type="RefSeq" id="WP_265557557.1">
    <property type="nucleotide sequence ID" value="NZ_CP092471.1"/>
</dbReference>
<keyword evidence="3" id="KW-1185">Reference proteome</keyword>
<name>A0ABY5SV71_9SPHN</name>
<dbReference type="InterPro" id="IPR036388">
    <property type="entry name" value="WH-like_DNA-bd_sf"/>
</dbReference>
<feature type="domain" description="Transcription regulator PadR N-terminal" evidence="1">
    <location>
        <begin position="25"/>
        <end position="98"/>
    </location>
</feature>
<dbReference type="Proteomes" id="UP001065265">
    <property type="component" value="Chromosome"/>
</dbReference>
<evidence type="ECO:0000313" key="3">
    <source>
        <dbReference type="Proteomes" id="UP001065265"/>
    </source>
</evidence>
<dbReference type="Pfam" id="PF03551">
    <property type="entry name" value="PadR"/>
    <property type="match status" value="1"/>
</dbReference>
<dbReference type="SUPFAM" id="SSF46785">
    <property type="entry name" value="Winged helix' DNA-binding domain"/>
    <property type="match status" value="1"/>
</dbReference>
<reference evidence="2" key="1">
    <citation type="submission" date="2022-02" db="EMBL/GenBank/DDBJ databases">
        <title>Qipengyuania spongiae sp. nov., isolated from marine sponge.</title>
        <authorList>
            <person name="Li Z."/>
            <person name="Zhang M."/>
        </authorList>
    </citation>
    <scope>NUCLEOTIDE SEQUENCE</scope>
    <source>
        <strain evidence="2">PHS-Z21</strain>
    </source>
</reference>
<organism evidence="2 3">
    <name type="scientific">Qipengyuania spongiae</name>
    <dbReference type="NCBI Taxonomy" id="2909673"/>
    <lineage>
        <taxon>Bacteria</taxon>
        <taxon>Pseudomonadati</taxon>
        <taxon>Pseudomonadota</taxon>
        <taxon>Alphaproteobacteria</taxon>
        <taxon>Sphingomonadales</taxon>
        <taxon>Erythrobacteraceae</taxon>
        <taxon>Qipengyuania</taxon>
    </lineage>
</organism>
<proteinExistence type="predicted"/>
<protein>
    <submittedName>
        <fullName evidence="2">PadR family transcriptional regulator</fullName>
    </submittedName>
</protein>
<dbReference type="Gene3D" id="1.10.10.10">
    <property type="entry name" value="Winged helix-like DNA-binding domain superfamily/Winged helix DNA-binding domain"/>
    <property type="match status" value="1"/>
</dbReference>
<dbReference type="InterPro" id="IPR005149">
    <property type="entry name" value="Tscrpt_reg_PadR_N"/>
</dbReference>
<dbReference type="EMBL" id="CP092471">
    <property type="protein sequence ID" value="UVI38392.1"/>
    <property type="molecule type" value="Genomic_DNA"/>
</dbReference>
<evidence type="ECO:0000259" key="1">
    <source>
        <dbReference type="Pfam" id="PF03551"/>
    </source>
</evidence>
<accession>A0ABY5SV71</accession>
<dbReference type="InterPro" id="IPR036390">
    <property type="entry name" value="WH_DNA-bd_sf"/>
</dbReference>
<sequence length="197" mass="22243">MVKRVGDKVGNSADTRELSHHESHVLALIHKWQPATAYLVRKTLPKSIASSFSDSPGSVYPVIDRLKSRGFVTVRSLQGGKKNAELLSCTQAGVEHLKAWIRTSRQEEALPEDPWRTRSLFSRILDPEDRKAWLLDLRAVAEEQRSSIIERTEFADELSEIDALEHALLTTEARIVWVDRLLARMVHAAAKTLPDDD</sequence>
<evidence type="ECO:0000313" key="2">
    <source>
        <dbReference type="EMBL" id="UVI38392.1"/>
    </source>
</evidence>